<evidence type="ECO:0000313" key="2">
    <source>
        <dbReference type="Proteomes" id="UP000828390"/>
    </source>
</evidence>
<gene>
    <name evidence="1" type="ORF">DPMN_106903</name>
</gene>
<name>A0A9D4K620_DREPO</name>
<protein>
    <submittedName>
        <fullName evidence="1">Uncharacterized protein</fullName>
    </submittedName>
</protein>
<sequence>MVYVGETSRSLKECAKEHEADVRLRKDKPITENCNGAGHRGQDMGISVLTQIRDSSRYFRLIKESEFIKKFETQSPNGLNTKNQLNVLLRKII</sequence>
<dbReference type="Proteomes" id="UP000828390">
    <property type="component" value="Unassembled WGS sequence"/>
</dbReference>
<proteinExistence type="predicted"/>
<reference evidence="1" key="1">
    <citation type="journal article" date="2019" name="bioRxiv">
        <title>The Genome of the Zebra Mussel, Dreissena polymorpha: A Resource for Invasive Species Research.</title>
        <authorList>
            <person name="McCartney M.A."/>
            <person name="Auch B."/>
            <person name="Kono T."/>
            <person name="Mallez S."/>
            <person name="Zhang Y."/>
            <person name="Obille A."/>
            <person name="Becker A."/>
            <person name="Abrahante J.E."/>
            <person name="Garbe J."/>
            <person name="Badalamenti J.P."/>
            <person name="Herman A."/>
            <person name="Mangelson H."/>
            <person name="Liachko I."/>
            <person name="Sullivan S."/>
            <person name="Sone E.D."/>
            <person name="Koren S."/>
            <person name="Silverstein K.A.T."/>
            <person name="Beckman K.B."/>
            <person name="Gohl D.M."/>
        </authorList>
    </citation>
    <scope>NUCLEOTIDE SEQUENCE</scope>
    <source>
        <strain evidence="1">Duluth1</strain>
        <tissue evidence="1">Whole animal</tissue>
    </source>
</reference>
<dbReference type="EMBL" id="JAIWYP010000004">
    <property type="protein sequence ID" value="KAH3833591.1"/>
    <property type="molecule type" value="Genomic_DNA"/>
</dbReference>
<evidence type="ECO:0000313" key="1">
    <source>
        <dbReference type="EMBL" id="KAH3833591.1"/>
    </source>
</evidence>
<dbReference type="AlphaFoldDB" id="A0A9D4K620"/>
<organism evidence="1 2">
    <name type="scientific">Dreissena polymorpha</name>
    <name type="common">Zebra mussel</name>
    <name type="synonym">Mytilus polymorpha</name>
    <dbReference type="NCBI Taxonomy" id="45954"/>
    <lineage>
        <taxon>Eukaryota</taxon>
        <taxon>Metazoa</taxon>
        <taxon>Spiralia</taxon>
        <taxon>Lophotrochozoa</taxon>
        <taxon>Mollusca</taxon>
        <taxon>Bivalvia</taxon>
        <taxon>Autobranchia</taxon>
        <taxon>Heteroconchia</taxon>
        <taxon>Euheterodonta</taxon>
        <taxon>Imparidentia</taxon>
        <taxon>Neoheterodontei</taxon>
        <taxon>Myida</taxon>
        <taxon>Dreissenoidea</taxon>
        <taxon>Dreissenidae</taxon>
        <taxon>Dreissena</taxon>
    </lineage>
</organism>
<accession>A0A9D4K620</accession>
<comment type="caution">
    <text evidence="1">The sequence shown here is derived from an EMBL/GenBank/DDBJ whole genome shotgun (WGS) entry which is preliminary data.</text>
</comment>
<keyword evidence="2" id="KW-1185">Reference proteome</keyword>
<reference evidence="1" key="2">
    <citation type="submission" date="2020-11" db="EMBL/GenBank/DDBJ databases">
        <authorList>
            <person name="McCartney M.A."/>
            <person name="Auch B."/>
            <person name="Kono T."/>
            <person name="Mallez S."/>
            <person name="Becker A."/>
            <person name="Gohl D.M."/>
            <person name="Silverstein K.A.T."/>
            <person name="Koren S."/>
            <person name="Bechman K.B."/>
            <person name="Herman A."/>
            <person name="Abrahante J.E."/>
            <person name="Garbe J."/>
        </authorList>
    </citation>
    <scope>NUCLEOTIDE SEQUENCE</scope>
    <source>
        <strain evidence="1">Duluth1</strain>
        <tissue evidence="1">Whole animal</tissue>
    </source>
</reference>